<dbReference type="Pfam" id="PF07228">
    <property type="entry name" value="SpoIIE"/>
    <property type="match status" value="1"/>
</dbReference>
<feature type="compositionally biased region" description="Basic and acidic residues" evidence="2">
    <location>
        <begin position="166"/>
        <end position="188"/>
    </location>
</feature>
<dbReference type="STRING" id="235985.SAMN05414137_12120"/>
<evidence type="ECO:0000259" key="3">
    <source>
        <dbReference type="SMART" id="SM00331"/>
    </source>
</evidence>
<feature type="region of interest" description="Disordered" evidence="2">
    <location>
        <begin position="163"/>
        <end position="250"/>
    </location>
</feature>
<dbReference type="EMBL" id="FOAZ01000021">
    <property type="protein sequence ID" value="SEM23117.1"/>
    <property type="molecule type" value="Genomic_DNA"/>
</dbReference>
<dbReference type="GO" id="GO:0016791">
    <property type="term" value="F:phosphatase activity"/>
    <property type="evidence" value="ECO:0007669"/>
    <property type="project" value="TreeGrafter"/>
</dbReference>
<dbReference type="AlphaFoldDB" id="A0A1H7WQ89"/>
<dbReference type="PANTHER" id="PTHR43156">
    <property type="entry name" value="STAGE II SPORULATION PROTEIN E-RELATED"/>
    <property type="match status" value="1"/>
</dbReference>
<evidence type="ECO:0000313" key="5">
    <source>
        <dbReference type="Proteomes" id="UP000183015"/>
    </source>
</evidence>
<gene>
    <name evidence="4" type="ORF">SAMN05414137_12120</name>
</gene>
<dbReference type="eggNOG" id="COG2203">
    <property type="taxonomic scope" value="Bacteria"/>
</dbReference>
<evidence type="ECO:0000256" key="1">
    <source>
        <dbReference type="ARBA" id="ARBA00022801"/>
    </source>
</evidence>
<dbReference type="Gene3D" id="3.60.40.10">
    <property type="entry name" value="PPM-type phosphatase domain"/>
    <property type="match status" value="1"/>
</dbReference>
<dbReference type="PANTHER" id="PTHR43156:SF2">
    <property type="entry name" value="STAGE II SPORULATION PROTEIN E"/>
    <property type="match status" value="1"/>
</dbReference>
<dbReference type="InterPro" id="IPR029016">
    <property type="entry name" value="GAF-like_dom_sf"/>
</dbReference>
<dbReference type="InterPro" id="IPR003018">
    <property type="entry name" value="GAF"/>
</dbReference>
<dbReference type="SUPFAM" id="SSF81606">
    <property type="entry name" value="PP2C-like"/>
    <property type="match status" value="1"/>
</dbReference>
<evidence type="ECO:0000256" key="2">
    <source>
        <dbReference type="SAM" id="MobiDB-lite"/>
    </source>
</evidence>
<dbReference type="eggNOG" id="COG2208">
    <property type="taxonomic scope" value="Bacteria"/>
</dbReference>
<protein>
    <submittedName>
        <fullName evidence="4">Serine phosphatase RsbU, regulator of sigma subunit</fullName>
    </submittedName>
</protein>
<dbReference type="Gene3D" id="3.30.450.40">
    <property type="match status" value="1"/>
</dbReference>
<dbReference type="InterPro" id="IPR001932">
    <property type="entry name" value="PPM-type_phosphatase-like_dom"/>
</dbReference>
<keyword evidence="5" id="KW-1185">Reference proteome</keyword>
<feature type="compositionally biased region" description="Low complexity" evidence="2">
    <location>
        <begin position="223"/>
        <end position="249"/>
    </location>
</feature>
<name>A0A1H7WQ89_STRJI</name>
<evidence type="ECO:0000313" key="4">
    <source>
        <dbReference type="EMBL" id="SEM23117.1"/>
    </source>
</evidence>
<dbReference type="InterPro" id="IPR036457">
    <property type="entry name" value="PPM-type-like_dom_sf"/>
</dbReference>
<accession>A0A1H7WQ89</accession>
<dbReference type="SUPFAM" id="SSF55781">
    <property type="entry name" value="GAF domain-like"/>
    <property type="match status" value="1"/>
</dbReference>
<dbReference type="RefSeq" id="WP_052438918.1">
    <property type="nucleotide sequence ID" value="NZ_BBPN01000020.1"/>
</dbReference>
<dbReference type="Proteomes" id="UP000183015">
    <property type="component" value="Unassembled WGS sequence"/>
</dbReference>
<dbReference type="OrthoDB" id="118142at2"/>
<organism evidence="4 5">
    <name type="scientific">Streptacidiphilus jiangxiensis</name>
    <dbReference type="NCBI Taxonomy" id="235985"/>
    <lineage>
        <taxon>Bacteria</taxon>
        <taxon>Bacillati</taxon>
        <taxon>Actinomycetota</taxon>
        <taxon>Actinomycetes</taxon>
        <taxon>Kitasatosporales</taxon>
        <taxon>Streptomycetaceae</taxon>
        <taxon>Streptacidiphilus</taxon>
    </lineage>
</organism>
<dbReference type="InterPro" id="IPR052016">
    <property type="entry name" value="Bact_Sigma-Reg"/>
</dbReference>
<sequence>MGAEAPKRDAAAAAMDAASSAMAGTPDLLSTRLLAALPVGVALLDADLRRTYANEAFLRLTDFDSAAATRTAAQVLADGETRELVVGPPEARVRMRLQRLDPEPPTSPEAGTPLSAVPEAVPRASGPAATAVAGAAGAAAAAGTAAAAGAMVLVVALLDAGSAPSTDERPDADVREADAHVADEHPAGERAAGGRGEPVAEAHPRGANLSRADRDGTVGRAGGPTEAGAGTGAETALGTGELPEPLPSSEAERLARRRLAMLTSAGERIGTTLDTDTTCSELARFTVPGLADLATVDILPPGVPEHRVGVPLGTLRLLRAAVAGRPELHQQLATLAHPGESVRHREGSLVARSLLAGKPIVLDLAATGVDGREGEEAAPISDPATLAVYAAAGVSSVVAVPLAARGHLIGALTLARAAASTDTTGEAYSEEDLALIEDLAGRAALSIDNARRYMRSQGIALELQRALLAEPASPHPNMEIACRYLPSGSSSVVGGDWYESVRLPFGRTLLVIGDVMGHGVEAAVDMSTYRSMLRYVAVMDLPPHRILRQLDAMISENEASRPATCLLALVDPPRNRVTFASAGHLPPALVGPSGATELVPVPSGPPLGTGVGGYQQLVRELAPGAVLLLYTDGLVERRHEDIDASLERLARLPLPAAGDLDDLLDAVLHSSTPSEAEDDIALLAARVRPRA</sequence>
<dbReference type="Pfam" id="PF01590">
    <property type="entry name" value="GAF"/>
    <property type="match status" value="1"/>
</dbReference>
<proteinExistence type="predicted"/>
<dbReference type="SUPFAM" id="SSF55785">
    <property type="entry name" value="PYP-like sensor domain (PAS domain)"/>
    <property type="match status" value="1"/>
</dbReference>
<feature type="domain" description="PPM-type phosphatase" evidence="3">
    <location>
        <begin position="475"/>
        <end position="687"/>
    </location>
</feature>
<dbReference type="InterPro" id="IPR035965">
    <property type="entry name" value="PAS-like_dom_sf"/>
</dbReference>
<dbReference type="SMART" id="SM00331">
    <property type="entry name" value="PP2C_SIG"/>
    <property type="match status" value="1"/>
</dbReference>
<reference evidence="5" key="1">
    <citation type="submission" date="2016-10" db="EMBL/GenBank/DDBJ databases">
        <authorList>
            <person name="Varghese N."/>
        </authorList>
    </citation>
    <scope>NUCLEOTIDE SEQUENCE [LARGE SCALE GENOMIC DNA]</scope>
    <source>
        <strain evidence="5">DSM 45096 / BCRC 16803 / CGMCC 4.1857 / CIP 109030 / JCM 12277 / KCTC 19219 / NBRC 100920 / 33214</strain>
    </source>
</reference>
<keyword evidence="1" id="KW-0378">Hydrolase</keyword>